<dbReference type="GO" id="GO:0043328">
    <property type="term" value="P:protein transport to vacuole involved in ubiquitin-dependent protein catabolic process via the multivesicular body sorting pathway"/>
    <property type="evidence" value="ECO:0007669"/>
    <property type="project" value="TreeGrafter"/>
</dbReference>
<reference evidence="10" key="2">
    <citation type="submission" date="2020-01" db="EMBL/GenBank/DDBJ databases">
        <authorList>
            <person name="Korhonen P.K.K."/>
            <person name="Guangxu M.G."/>
            <person name="Wang T.W."/>
            <person name="Stroehlein A.J.S."/>
            <person name="Young N.D."/>
            <person name="Ang C.-S.A."/>
            <person name="Fernando D.W.F."/>
            <person name="Lu H.L."/>
            <person name="Taylor S.T."/>
            <person name="Ehtesham M.E.M."/>
            <person name="Najaraj S.H.N."/>
            <person name="Harsha G.H.G."/>
            <person name="Madugundu A.M."/>
            <person name="Renuse S.R."/>
            <person name="Holt D.H."/>
            <person name="Pandey A.P."/>
            <person name="Papenfuss A.P."/>
            <person name="Gasser R.B.G."/>
            <person name="Fischer K.F."/>
        </authorList>
    </citation>
    <scope>NUCLEOTIDE SEQUENCE</scope>
    <source>
        <strain evidence="10">SSS_KF_BRIS2020</strain>
    </source>
</reference>
<dbReference type="PROSITE" id="PS50179">
    <property type="entry name" value="VHS"/>
    <property type="match status" value="1"/>
</dbReference>
<feature type="domain" description="SH3" evidence="8">
    <location>
        <begin position="257"/>
        <end position="316"/>
    </location>
</feature>
<dbReference type="Proteomes" id="UP000070412">
    <property type="component" value="Unassembled WGS sequence"/>
</dbReference>
<evidence type="ECO:0000259" key="8">
    <source>
        <dbReference type="PROSITE" id="PS50002"/>
    </source>
</evidence>
<dbReference type="GO" id="GO:0043130">
    <property type="term" value="F:ubiquitin binding"/>
    <property type="evidence" value="ECO:0007669"/>
    <property type="project" value="InterPro"/>
</dbReference>
<dbReference type="PANTHER" id="PTHR45929">
    <property type="entry name" value="JAK PATHWAY SIGNAL TRANSDUCTION ADAPTOR MOLECULE"/>
    <property type="match status" value="1"/>
</dbReference>
<keyword evidence="3 5" id="KW-0728">SH3 domain</keyword>
<dbReference type="OrthoDB" id="10068368at2759"/>
<feature type="domain" description="VHS" evidence="9">
    <location>
        <begin position="21"/>
        <end position="153"/>
    </location>
</feature>
<gene>
    <name evidence="10" type="ORF">SSS_8834</name>
</gene>
<dbReference type="PROSITE" id="PS50002">
    <property type="entry name" value="SH3"/>
    <property type="match status" value="1"/>
</dbReference>
<dbReference type="Gene3D" id="1.25.40.90">
    <property type="match status" value="1"/>
</dbReference>
<keyword evidence="12" id="KW-1185">Reference proteome</keyword>
<feature type="compositionally biased region" description="Low complexity" evidence="7">
    <location>
        <begin position="204"/>
        <end position="229"/>
    </location>
</feature>
<proteinExistence type="inferred from homology"/>
<feature type="coiled-coil region" evidence="6">
    <location>
        <begin position="394"/>
        <end position="428"/>
    </location>
</feature>
<evidence type="ECO:0000313" key="11">
    <source>
        <dbReference type="EnsemblMetazoa" id="KAF7494585.1"/>
    </source>
</evidence>
<dbReference type="SUPFAM" id="SSF48464">
    <property type="entry name" value="ENTH/VHS domain"/>
    <property type="match status" value="1"/>
</dbReference>
<reference evidence="11" key="3">
    <citation type="submission" date="2022-06" db="UniProtKB">
        <authorList>
            <consortium name="EnsemblMetazoa"/>
        </authorList>
    </citation>
    <scope>IDENTIFICATION</scope>
</reference>
<feature type="region of interest" description="Disordered" evidence="7">
    <location>
        <begin position="570"/>
        <end position="589"/>
    </location>
</feature>
<dbReference type="EMBL" id="WVUK01000053">
    <property type="protein sequence ID" value="KAF7494585.1"/>
    <property type="molecule type" value="Genomic_DNA"/>
</dbReference>
<dbReference type="SMART" id="SM00288">
    <property type="entry name" value="VHS"/>
    <property type="match status" value="1"/>
</dbReference>
<evidence type="ECO:0000256" key="1">
    <source>
        <dbReference type="ARBA" id="ARBA00004177"/>
    </source>
</evidence>
<comment type="subcellular location">
    <subcellularLocation>
        <location evidence="1">Endosome</location>
    </subcellularLocation>
</comment>
<feature type="compositionally biased region" description="Basic and acidic residues" evidence="7">
    <location>
        <begin position="156"/>
        <end position="168"/>
    </location>
</feature>
<dbReference type="AlphaFoldDB" id="A0A834RF18"/>
<evidence type="ECO:0000256" key="2">
    <source>
        <dbReference type="ARBA" id="ARBA00009666"/>
    </source>
</evidence>
<evidence type="ECO:0000256" key="5">
    <source>
        <dbReference type="PROSITE-ProRule" id="PRU00192"/>
    </source>
</evidence>
<feature type="region of interest" description="Disordered" evidence="7">
    <location>
        <begin position="201"/>
        <end position="234"/>
    </location>
</feature>
<dbReference type="InterPro" id="IPR001452">
    <property type="entry name" value="SH3_domain"/>
</dbReference>
<dbReference type="Pfam" id="PF00018">
    <property type="entry name" value="SH3_1"/>
    <property type="match status" value="1"/>
</dbReference>
<name>A0A834RF18_SARSC</name>
<dbReference type="SMART" id="SM00326">
    <property type="entry name" value="SH3"/>
    <property type="match status" value="1"/>
</dbReference>
<evidence type="ECO:0000313" key="10">
    <source>
        <dbReference type="EMBL" id="KAF7494585.1"/>
    </source>
</evidence>
<dbReference type="GO" id="GO:0033565">
    <property type="term" value="C:ESCRT-0 complex"/>
    <property type="evidence" value="ECO:0007669"/>
    <property type="project" value="TreeGrafter"/>
</dbReference>
<keyword evidence="4" id="KW-0967">Endosome</keyword>
<dbReference type="InterPro" id="IPR050670">
    <property type="entry name" value="STAM"/>
</dbReference>
<feature type="compositionally biased region" description="Polar residues" evidence="7">
    <location>
        <begin position="570"/>
        <end position="579"/>
    </location>
</feature>
<dbReference type="Gene3D" id="2.30.30.40">
    <property type="entry name" value="SH3 Domains"/>
    <property type="match status" value="1"/>
</dbReference>
<evidence type="ECO:0000259" key="9">
    <source>
        <dbReference type="PROSITE" id="PS50179"/>
    </source>
</evidence>
<dbReference type="InterPro" id="IPR002014">
    <property type="entry name" value="VHS_dom"/>
</dbReference>
<evidence type="ECO:0000256" key="3">
    <source>
        <dbReference type="ARBA" id="ARBA00022443"/>
    </source>
</evidence>
<keyword evidence="6" id="KW-0175">Coiled coil</keyword>
<accession>A0A834RF18</accession>
<comment type="similarity">
    <text evidence="2">Belongs to the STAM family.</text>
</comment>
<dbReference type="OMA" id="GLMEECY"/>
<dbReference type="PANTHER" id="PTHR45929:SF3">
    <property type="entry name" value="JAK PATHWAY SIGNAL TRANSDUCTION ADAPTOR MOLECULE"/>
    <property type="match status" value="1"/>
</dbReference>
<dbReference type="InterPro" id="IPR008942">
    <property type="entry name" value="ENTH_VHS"/>
</dbReference>
<feature type="region of interest" description="Disordered" evidence="7">
    <location>
        <begin position="152"/>
        <end position="172"/>
    </location>
</feature>
<evidence type="ECO:0000256" key="6">
    <source>
        <dbReference type="SAM" id="Coils"/>
    </source>
</evidence>
<evidence type="ECO:0000256" key="7">
    <source>
        <dbReference type="SAM" id="MobiDB-lite"/>
    </source>
</evidence>
<dbReference type="GO" id="GO:0035091">
    <property type="term" value="F:phosphatidylinositol binding"/>
    <property type="evidence" value="ECO:0007669"/>
    <property type="project" value="InterPro"/>
</dbReference>
<protein>
    <submittedName>
        <fullName evidence="10">Signal transducing adapter molecule 1</fullName>
    </submittedName>
</protein>
<dbReference type="Pfam" id="PF00790">
    <property type="entry name" value="VHS"/>
    <property type="match status" value="1"/>
</dbReference>
<evidence type="ECO:0000256" key="4">
    <source>
        <dbReference type="ARBA" id="ARBA00022753"/>
    </source>
</evidence>
<dbReference type="CDD" id="cd11820">
    <property type="entry name" value="SH3_STAM"/>
    <property type="match status" value="1"/>
</dbReference>
<evidence type="ECO:0000313" key="12">
    <source>
        <dbReference type="Proteomes" id="UP000070412"/>
    </source>
</evidence>
<dbReference type="SUPFAM" id="SSF50044">
    <property type="entry name" value="SH3-domain"/>
    <property type="match status" value="1"/>
</dbReference>
<dbReference type="PRINTS" id="PR00452">
    <property type="entry name" value="SH3DOMAIN"/>
</dbReference>
<reference evidence="12" key="1">
    <citation type="journal article" date="2020" name="PLoS Negl. Trop. Dis.">
        <title>High-quality nuclear genome for Sarcoptes scabiei-A critical resource for a neglected parasite.</title>
        <authorList>
            <person name="Korhonen P.K."/>
            <person name="Gasser R.B."/>
            <person name="Ma G."/>
            <person name="Wang T."/>
            <person name="Stroehlein A.J."/>
            <person name="Young N.D."/>
            <person name="Ang C.S."/>
            <person name="Fernando D.D."/>
            <person name="Lu H.C."/>
            <person name="Taylor S."/>
            <person name="Reynolds S.L."/>
            <person name="Mofiz E."/>
            <person name="Najaraj S.H."/>
            <person name="Gowda H."/>
            <person name="Madugundu A."/>
            <person name="Renuse S."/>
            <person name="Holt D."/>
            <person name="Pandey A."/>
            <person name="Papenfuss A.T."/>
            <person name="Fischer K."/>
        </authorList>
    </citation>
    <scope>NUCLEOTIDE SEQUENCE [LARGE SCALE GENOMIC DNA]</scope>
</reference>
<sequence length="589" mass="66287">MINILNSINNKSTFDPLVEKATSHLNTSEDWEQILAINDRVAVEQNGPKECMRSIINRLYSDIPWVIMQTLTLLDSLVSNCGKRFHLEVCSRDFENELLRLIRGDKSVNPKVSETTKLLLKKWAQSKDFKKDPQLNLIPSLYERLKNEGVSFHSSEPSKKKSYQDDPALKNPDYVSSAEEEANLFKAIELSIQEAKKKGIKTDSVSSTSVTGSSSSSATNHHSTSQSNSLYPSFNLNEIDSTKANSSRSNRDENGNKEPMKVRALYDFEAAEDNELTFKAGEIILVWDSSDANWWKGSNHRGDGLFPANFVSTDLNAKDDISNDSIENRKVQFNDEVKIVKLDKDKIKPEDVIVDEDKIDQLMSMLQEADPKSFGDPDELIKLEEHCLAMMPLIDQQMEEIDKKHALMTSLNQQLNSALNLYHELMRESILIEQMNSMKLNQQPNVPINSYQQSNQHQPHMIGSTSAFTGQYLNESQQNLQSVQQQQLPQAILNTPQQSQTVSNYYTQQQQQQIYAPETTVYQSPMHQPNSSSYGLYDPSLQIQSQPSVITPGQAPMVEPVANQTLHQPSMTSALSETSGPAAAVPNLL</sequence>
<dbReference type="EnsemblMetazoa" id="SSS_8834s_mrna">
    <property type="protein sequence ID" value="KAF7494585.1"/>
    <property type="gene ID" value="SSS_8834"/>
</dbReference>
<organism evidence="10">
    <name type="scientific">Sarcoptes scabiei</name>
    <name type="common">Itch mite</name>
    <name type="synonym">Acarus scabiei</name>
    <dbReference type="NCBI Taxonomy" id="52283"/>
    <lineage>
        <taxon>Eukaryota</taxon>
        <taxon>Metazoa</taxon>
        <taxon>Ecdysozoa</taxon>
        <taxon>Arthropoda</taxon>
        <taxon>Chelicerata</taxon>
        <taxon>Arachnida</taxon>
        <taxon>Acari</taxon>
        <taxon>Acariformes</taxon>
        <taxon>Sarcoptiformes</taxon>
        <taxon>Astigmata</taxon>
        <taxon>Psoroptidia</taxon>
        <taxon>Sarcoptoidea</taxon>
        <taxon>Sarcoptidae</taxon>
        <taxon>Sarcoptinae</taxon>
        <taxon>Sarcoptes</taxon>
    </lineage>
</organism>
<dbReference type="InterPro" id="IPR036028">
    <property type="entry name" value="SH3-like_dom_sf"/>
</dbReference>
<dbReference type="Gene3D" id="1.20.5.1940">
    <property type="match status" value="1"/>
</dbReference>